<feature type="domain" description="RING-type" evidence="16">
    <location>
        <begin position="543"/>
        <end position="605"/>
    </location>
</feature>
<dbReference type="RefSeq" id="XP_001022086.3">
    <property type="nucleotide sequence ID" value="XM_001022086.3"/>
</dbReference>
<dbReference type="KEGG" id="tet:TTHERM_00566850"/>
<gene>
    <name evidence="17" type="ORF">TTHERM_00566850</name>
</gene>
<comment type="pathway">
    <text evidence="3">Protein modification; protein ubiquitination.</text>
</comment>
<evidence type="ECO:0000256" key="1">
    <source>
        <dbReference type="ARBA" id="ARBA00000900"/>
    </source>
</evidence>
<evidence type="ECO:0000256" key="3">
    <source>
        <dbReference type="ARBA" id="ARBA00004906"/>
    </source>
</evidence>
<feature type="transmembrane region" description="Helical" evidence="15">
    <location>
        <begin position="482"/>
        <end position="502"/>
    </location>
</feature>
<evidence type="ECO:0000256" key="10">
    <source>
        <dbReference type="ARBA" id="ARBA00022786"/>
    </source>
</evidence>
<comment type="subcellular location">
    <subcellularLocation>
        <location evidence="2">Endomembrane system</location>
        <topology evidence="2">Multi-pass membrane protein</topology>
    </subcellularLocation>
</comment>
<evidence type="ECO:0000256" key="9">
    <source>
        <dbReference type="ARBA" id="ARBA00022771"/>
    </source>
</evidence>
<dbReference type="SUPFAM" id="SSF57850">
    <property type="entry name" value="RING/U-box"/>
    <property type="match status" value="1"/>
</dbReference>
<evidence type="ECO:0000256" key="2">
    <source>
        <dbReference type="ARBA" id="ARBA00004127"/>
    </source>
</evidence>
<dbReference type="InterPro" id="IPR001841">
    <property type="entry name" value="Znf_RING"/>
</dbReference>
<evidence type="ECO:0000256" key="4">
    <source>
        <dbReference type="ARBA" id="ARBA00012483"/>
    </source>
</evidence>
<dbReference type="EC" id="2.3.2.27" evidence="4"/>
<proteinExistence type="predicted"/>
<feature type="transmembrane region" description="Helical" evidence="15">
    <location>
        <begin position="292"/>
        <end position="310"/>
    </location>
</feature>
<dbReference type="InParanoid" id="I7M9I9"/>
<dbReference type="eggNOG" id="KOG0828">
    <property type="taxonomic scope" value="Eukaryota"/>
</dbReference>
<evidence type="ECO:0000259" key="16">
    <source>
        <dbReference type="PROSITE" id="PS50089"/>
    </source>
</evidence>
<dbReference type="SMART" id="SM00184">
    <property type="entry name" value="RING"/>
    <property type="match status" value="1"/>
</dbReference>
<keyword evidence="6 15" id="KW-0812">Transmembrane</keyword>
<evidence type="ECO:0000313" key="18">
    <source>
        <dbReference type="Proteomes" id="UP000009168"/>
    </source>
</evidence>
<dbReference type="OrthoDB" id="288306at2759"/>
<keyword evidence="7" id="KW-0479">Metal-binding</keyword>
<evidence type="ECO:0000256" key="15">
    <source>
        <dbReference type="SAM" id="Phobius"/>
    </source>
</evidence>
<dbReference type="GeneID" id="7844089"/>
<evidence type="ECO:0000313" key="17">
    <source>
        <dbReference type="EMBL" id="EAS01841.3"/>
    </source>
</evidence>
<accession>I7M9I9</accession>
<comment type="catalytic activity">
    <reaction evidence="1">
        <text>S-ubiquitinyl-[E2 ubiquitin-conjugating enzyme]-L-cysteine + [acceptor protein]-L-lysine = [E2 ubiquitin-conjugating enzyme]-L-cysteine + N(6)-ubiquitinyl-[acceptor protein]-L-lysine.</text>
        <dbReference type="EC" id="2.3.2.27"/>
    </reaction>
</comment>
<dbReference type="PANTHER" id="PTHR22763">
    <property type="entry name" value="RING ZINC FINGER PROTEIN"/>
    <property type="match status" value="1"/>
</dbReference>
<dbReference type="Pfam" id="PF11145">
    <property type="entry name" value="DUF2921"/>
    <property type="match status" value="1"/>
</dbReference>
<dbReference type="Gene3D" id="3.30.40.10">
    <property type="entry name" value="Zinc/RING finger domain, C3HC4 (zinc finger)"/>
    <property type="match status" value="1"/>
</dbReference>
<dbReference type="InterPro" id="IPR013083">
    <property type="entry name" value="Znf_RING/FYVE/PHD"/>
</dbReference>
<keyword evidence="9 14" id="KW-0863">Zinc-finger</keyword>
<protein>
    <recommendedName>
        <fullName evidence="4">RING-type E3 ubiquitin transferase</fullName>
        <ecNumber evidence="4">2.3.2.27</ecNumber>
    </recommendedName>
</protein>
<keyword evidence="13 15" id="KW-0472">Membrane</keyword>
<keyword evidence="11" id="KW-0862">Zinc</keyword>
<evidence type="ECO:0000256" key="13">
    <source>
        <dbReference type="ARBA" id="ARBA00023136"/>
    </source>
</evidence>
<keyword evidence="8" id="KW-0732">Signal</keyword>
<feature type="transmembrane region" description="Helical" evidence="15">
    <location>
        <begin position="356"/>
        <end position="373"/>
    </location>
</feature>
<name>I7M9I9_TETTS</name>
<organism evidence="17 18">
    <name type="scientific">Tetrahymena thermophila (strain SB210)</name>
    <dbReference type="NCBI Taxonomy" id="312017"/>
    <lineage>
        <taxon>Eukaryota</taxon>
        <taxon>Sar</taxon>
        <taxon>Alveolata</taxon>
        <taxon>Ciliophora</taxon>
        <taxon>Intramacronucleata</taxon>
        <taxon>Oligohymenophorea</taxon>
        <taxon>Hymenostomatida</taxon>
        <taxon>Tetrahymenina</taxon>
        <taxon>Tetrahymenidae</taxon>
        <taxon>Tetrahymena</taxon>
    </lineage>
</organism>
<dbReference type="GO" id="GO:0012505">
    <property type="term" value="C:endomembrane system"/>
    <property type="evidence" value="ECO:0007669"/>
    <property type="project" value="UniProtKB-SubCell"/>
</dbReference>
<keyword evidence="12 15" id="KW-1133">Transmembrane helix</keyword>
<dbReference type="GO" id="GO:0008270">
    <property type="term" value="F:zinc ion binding"/>
    <property type="evidence" value="ECO:0007669"/>
    <property type="project" value="UniProtKB-KW"/>
</dbReference>
<evidence type="ECO:0000256" key="8">
    <source>
        <dbReference type="ARBA" id="ARBA00022729"/>
    </source>
</evidence>
<feature type="transmembrane region" description="Helical" evidence="15">
    <location>
        <begin position="331"/>
        <end position="350"/>
    </location>
</feature>
<feature type="transmembrane region" description="Helical" evidence="15">
    <location>
        <begin position="454"/>
        <end position="470"/>
    </location>
</feature>
<evidence type="ECO:0000256" key="7">
    <source>
        <dbReference type="ARBA" id="ARBA00022723"/>
    </source>
</evidence>
<evidence type="ECO:0000256" key="12">
    <source>
        <dbReference type="ARBA" id="ARBA00022989"/>
    </source>
</evidence>
<dbReference type="InterPro" id="IPR050731">
    <property type="entry name" value="HRD1_E3_ubiq-ligases"/>
</dbReference>
<dbReference type="GO" id="GO:0043161">
    <property type="term" value="P:proteasome-mediated ubiquitin-dependent protein catabolic process"/>
    <property type="evidence" value="ECO:0007669"/>
    <property type="project" value="TreeGrafter"/>
</dbReference>
<keyword evidence="5" id="KW-0808">Transferase</keyword>
<evidence type="ECO:0000256" key="11">
    <source>
        <dbReference type="ARBA" id="ARBA00022833"/>
    </source>
</evidence>
<evidence type="ECO:0000256" key="5">
    <source>
        <dbReference type="ARBA" id="ARBA00022679"/>
    </source>
</evidence>
<keyword evidence="10" id="KW-0833">Ubl conjugation pathway</keyword>
<evidence type="ECO:0000256" key="14">
    <source>
        <dbReference type="PROSITE-ProRule" id="PRU00175"/>
    </source>
</evidence>
<dbReference type="EMBL" id="GG662556">
    <property type="protein sequence ID" value="EAS01841.3"/>
    <property type="molecule type" value="Genomic_DNA"/>
</dbReference>
<dbReference type="AlphaFoldDB" id="I7M9I9"/>
<dbReference type="STRING" id="312017.I7M9I9"/>
<dbReference type="InterPro" id="IPR021319">
    <property type="entry name" value="DUF2921"/>
</dbReference>
<dbReference type="PROSITE" id="PS50089">
    <property type="entry name" value="ZF_RING_2"/>
    <property type="match status" value="1"/>
</dbReference>
<dbReference type="PANTHER" id="PTHR22763:SF162">
    <property type="entry name" value="TRANSMEMBRANE E3 UBIQUITIN-PROTEIN LIGASE 1"/>
    <property type="match status" value="1"/>
</dbReference>
<reference evidence="18" key="1">
    <citation type="journal article" date="2006" name="PLoS Biol.">
        <title>Macronuclear genome sequence of the ciliate Tetrahymena thermophila, a model eukaryote.</title>
        <authorList>
            <person name="Eisen J.A."/>
            <person name="Coyne R.S."/>
            <person name="Wu M."/>
            <person name="Wu D."/>
            <person name="Thiagarajan M."/>
            <person name="Wortman J.R."/>
            <person name="Badger J.H."/>
            <person name="Ren Q."/>
            <person name="Amedeo P."/>
            <person name="Jones K.M."/>
            <person name="Tallon L.J."/>
            <person name="Delcher A.L."/>
            <person name="Salzberg S.L."/>
            <person name="Silva J.C."/>
            <person name="Haas B.J."/>
            <person name="Majoros W.H."/>
            <person name="Farzad M."/>
            <person name="Carlton J.M."/>
            <person name="Smith R.K. Jr."/>
            <person name="Garg J."/>
            <person name="Pearlman R.E."/>
            <person name="Karrer K.M."/>
            <person name="Sun L."/>
            <person name="Manning G."/>
            <person name="Elde N.C."/>
            <person name="Turkewitz A.P."/>
            <person name="Asai D.J."/>
            <person name="Wilkes D.E."/>
            <person name="Wang Y."/>
            <person name="Cai H."/>
            <person name="Collins K."/>
            <person name="Stewart B.A."/>
            <person name="Lee S.R."/>
            <person name="Wilamowska K."/>
            <person name="Weinberg Z."/>
            <person name="Ruzzo W.L."/>
            <person name="Wloga D."/>
            <person name="Gaertig J."/>
            <person name="Frankel J."/>
            <person name="Tsao C.-C."/>
            <person name="Gorovsky M.A."/>
            <person name="Keeling P.J."/>
            <person name="Waller R.F."/>
            <person name="Patron N.J."/>
            <person name="Cherry J.M."/>
            <person name="Stover N.A."/>
            <person name="Krieger C.J."/>
            <person name="del Toro C."/>
            <person name="Ryder H.F."/>
            <person name="Williamson S.C."/>
            <person name="Barbeau R.A."/>
            <person name="Hamilton E.P."/>
            <person name="Orias E."/>
        </authorList>
    </citation>
    <scope>NUCLEOTIDE SEQUENCE [LARGE SCALE GENOMIC DNA]</scope>
    <source>
        <strain evidence="18">SB210</strain>
    </source>
</reference>
<feature type="transmembrane region" description="Helical" evidence="15">
    <location>
        <begin position="400"/>
        <end position="419"/>
    </location>
</feature>
<keyword evidence="18" id="KW-1185">Reference proteome</keyword>
<sequence>MNPGAFNLNDYQQEQMAQQRKKKMLILFIALSSLYVFSRTSVQTSQQNQLRGNSRNKQYNEENMGLIDDSTKALKQLEDSESTIDGYKELYRAFYERYEDEQNGIENPTPDLKGNSASDLLFGTLYSLKRKQFEGVWNSENSQNILGFLDNKQGHFNSYIESYNKSEIRFYVAIRDDQYIDHKSMIGLMIIKRGTNFTIVDKQVKFSNLTLMYNLQNDLQYISNNYHNATIPVNMVIQFNEQTDSEKYINKYSPYLFIKISNENTDDKFSSINISAEADLEDESSQKGRQTMYYAIFLTIVLSIQFIFVIKMMKSFLVQDNEEQKFSLLSLSIVFIWDGFFCFLHLLFAISQDHQFHYFITPCFLYMILWNIFERGLITIVWRNRHANIVDEQILNKKRICFFVCLYSALIFSFFIIKQYRAKSWLLYLVNLYFVPQIIRNVRRGQQVKVCKSYVFGFMMIRSLILLYYRGCPENIAKLSPQYSTCIGIVVIIIAQVLFLYAQEYFGPRFFIPKRFQTDCYDYYYKLPHSQVDLESQGQADECTICITELSMQPVLQSNSSYFKDLIIKAKQKQNYIMKTPCDHKYHIPCLLKWMEVKMECPTCRAPLPPMV</sequence>
<evidence type="ECO:0000256" key="6">
    <source>
        <dbReference type="ARBA" id="ARBA00022692"/>
    </source>
</evidence>
<dbReference type="Proteomes" id="UP000009168">
    <property type="component" value="Unassembled WGS sequence"/>
</dbReference>
<dbReference type="Pfam" id="PF13639">
    <property type="entry name" value="zf-RING_2"/>
    <property type="match status" value="1"/>
</dbReference>
<dbReference type="GO" id="GO:0061630">
    <property type="term" value="F:ubiquitin protein ligase activity"/>
    <property type="evidence" value="ECO:0007669"/>
    <property type="project" value="UniProtKB-EC"/>
</dbReference>